<keyword evidence="2" id="KW-1185">Reference proteome</keyword>
<dbReference type="OrthoDB" id="10555431at2759"/>
<protein>
    <submittedName>
        <fullName evidence="1">Uncharacterized protein</fullName>
    </submittedName>
</protein>
<gene>
    <name evidence="1" type="ORF">CSAL01_11013</name>
</gene>
<name>A0A135U3K8_9PEZI</name>
<evidence type="ECO:0000313" key="2">
    <source>
        <dbReference type="Proteomes" id="UP000070121"/>
    </source>
</evidence>
<accession>A0A135U3K8</accession>
<proteinExistence type="predicted"/>
<dbReference type="Proteomes" id="UP000070121">
    <property type="component" value="Unassembled WGS sequence"/>
</dbReference>
<evidence type="ECO:0000313" key="1">
    <source>
        <dbReference type="EMBL" id="KXH54975.1"/>
    </source>
</evidence>
<comment type="caution">
    <text evidence="1">The sequence shown here is derived from an EMBL/GenBank/DDBJ whole genome shotgun (WGS) entry which is preliminary data.</text>
</comment>
<dbReference type="EMBL" id="JFFI01001753">
    <property type="protein sequence ID" value="KXH54975.1"/>
    <property type="molecule type" value="Genomic_DNA"/>
</dbReference>
<sequence>MRLNPPQVAALLGPDDAISATEYSAIPPPSPGLLTWTTVKRMQVHLSSFFSIHFFAYLKDEEEGVPFVTTANRADADSTQQVVHPRSAHRSLSCRLPLFDYDCDDEPIGPLDPAIPRLCARSPSPLTSAVQNVYDPGNHTSPIAILGQVITLLELEGGAEH</sequence>
<dbReference type="AlphaFoldDB" id="A0A135U3K8"/>
<organism evidence="1 2">
    <name type="scientific">Colletotrichum salicis</name>
    <dbReference type="NCBI Taxonomy" id="1209931"/>
    <lineage>
        <taxon>Eukaryota</taxon>
        <taxon>Fungi</taxon>
        <taxon>Dikarya</taxon>
        <taxon>Ascomycota</taxon>
        <taxon>Pezizomycotina</taxon>
        <taxon>Sordariomycetes</taxon>
        <taxon>Hypocreomycetidae</taxon>
        <taxon>Glomerellales</taxon>
        <taxon>Glomerellaceae</taxon>
        <taxon>Colletotrichum</taxon>
        <taxon>Colletotrichum acutatum species complex</taxon>
    </lineage>
</organism>
<reference evidence="1 2" key="1">
    <citation type="submission" date="2014-02" db="EMBL/GenBank/DDBJ databases">
        <title>The genome sequence of Colletotrichum salicis CBS 607.94.</title>
        <authorList>
            <person name="Baroncelli R."/>
            <person name="Thon M.R."/>
        </authorList>
    </citation>
    <scope>NUCLEOTIDE SEQUENCE [LARGE SCALE GENOMIC DNA]</scope>
    <source>
        <strain evidence="1 2">CBS 607.94</strain>
    </source>
</reference>